<protein>
    <submittedName>
        <fullName evidence="2">Uncharacterized protein</fullName>
    </submittedName>
</protein>
<sequence length="95" mass="11046">MQDDGHGIDCQHAGYRAFREDEILDMERADHSIQPFNRRQTQDDVRASLGHQQTGKGCEVRREDTVRELGERNFHDLLPGFFHRAGENVKRLTQV</sequence>
<dbReference type="EMBL" id="JACVVK020000527">
    <property type="protein sequence ID" value="KAK7467991.1"/>
    <property type="molecule type" value="Genomic_DNA"/>
</dbReference>
<comment type="caution">
    <text evidence="2">The sequence shown here is derived from an EMBL/GenBank/DDBJ whole genome shotgun (WGS) entry which is preliminary data.</text>
</comment>
<proteinExistence type="predicted"/>
<evidence type="ECO:0000313" key="3">
    <source>
        <dbReference type="Proteomes" id="UP001519460"/>
    </source>
</evidence>
<keyword evidence="3" id="KW-1185">Reference proteome</keyword>
<dbReference type="AlphaFoldDB" id="A0ABD0JAT5"/>
<evidence type="ECO:0000313" key="2">
    <source>
        <dbReference type="EMBL" id="KAK7467991.1"/>
    </source>
</evidence>
<evidence type="ECO:0000256" key="1">
    <source>
        <dbReference type="SAM" id="MobiDB-lite"/>
    </source>
</evidence>
<gene>
    <name evidence="2" type="ORF">BaRGS_00036769</name>
</gene>
<accession>A0ABD0JAT5</accession>
<dbReference type="Proteomes" id="UP001519460">
    <property type="component" value="Unassembled WGS sequence"/>
</dbReference>
<feature type="region of interest" description="Disordered" evidence="1">
    <location>
        <begin position="31"/>
        <end position="59"/>
    </location>
</feature>
<organism evidence="2 3">
    <name type="scientific">Batillaria attramentaria</name>
    <dbReference type="NCBI Taxonomy" id="370345"/>
    <lineage>
        <taxon>Eukaryota</taxon>
        <taxon>Metazoa</taxon>
        <taxon>Spiralia</taxon>
        <taxon>Lophotrochozoa</taxon>
        <taxon>Mollusca</taxon>
        <taxon>Gastropoda</taxon>
        <taxon>Caenogastropoda</taxon>
        <taxon>Sorbeoconcha</taxon>
        <taxon>Cerithioidea</taxon>
        <taxon>Batillariidae</taxon>
        <taxon>Batillaria</taxon>
    </lineage>
</organism>
<reference evidence="2 3" key="1">
    <citation type="journal article" date="2023" name="Sci. Data">
        <title>Genome assembly of the Korean intertidal mud-creeper Batillaria attramentaria.</title>
        <authorList>
            <person name="Patra A.K."/>
            <person name="Ho P.T."/>
            <person name="Jun S."/>
            <person name="Lee S.J."/>
            <person name="Kim Y."/>
            <person name="Won Y.J."/>
        </authorList>
    </citation>
    <scope>NUCLEOTIDE SEQUENCE [LARGE SCALE GENOMIC DNA]</scope>
    <source>
        <strain evidence="2">Wonlab-2016</strain>
    </source>
</reference>
<name>A0ABD0JAT5_9CAEN</name>